<gene>
    <name evidence="3" type="ORF">GCM10011503_08320</name>
</gene>
<dbReference type="Proteomes" id="UP000628854">
    <property type="component" value="Unassembled WGS sequence"/>
</dbReference>
<evidence type="ECO:0000313" key="4">
    <source>
        <dbReference type="Proteomes" id="UP000628854"/>
    </source>
</evidence>
<name>A0ABQ1J7L5_9PROT</name>
<evidence type="ECO:0000256" key="1">
    <source>
        <dbReference type="SAM" id="Coils"/>
    </source>
</evidence>
<dbReference type="InterPro" id="IPR016866">
    <property type="entry name" value="UCP028069"/>
</dbReference>
<comment type="caution">
    <text evidence="3">The sequence shown here is derived from an EMBL/GenBank/DDBJ whole genome shotgun (WGS) entry which is preliminary data.</text>
</comment>
<feature type="chain" id="PRO_5045159706" description="DUF3450 domain-containing protein" evidence="2">
    <location>
        <begin position="27"/>
        <end position="260"/>
    </location>
</feature>
<evidence type="ECO:0008006" key="5">
    <source>
        <dbReference type="Google" id="ProtNLM"/>
    </source>
</evidence>
<dbReference type="EMBL" id="BMKF01000001">
    <property type="protein sequence ID" value="GGB62010.1"/>
    <property type="molecule type" value="Genomic_DNA"/>
</dbReference>
<feature type="signal peptide" evidence="2">
    <location>
        <begin position="1"/>
        <end position="26"/>
    </location>
</feature>
<keyword evidence="2" id="KW-0732">Signal</keyword>
<organism evidence="3 4">
    <name type="scientific">Henriciella pelagia</name>
    <dbReference type="NCBI Taxonomy" id="1977912"/>
    <lineage>
        <taxon>Bacteria</taxon>
        <taxon>Pseudomonadati</taxon>
        <taxon>Pseudomonadota</taxon>
        <taxon>Alphaproteobacteria</taxon>
        <taxon>Hyphomonadales</taxon>
        <taxon>Hyphomonadaceae</taxon>
        <taxon>Henriciella</taxon>
    </lineage>
</organism>
<protein>
    <recommendedName>
        <fullName evidence="5">DUF3450 domain-containing protein</fullName>
    </recommendedName>
</protein>
<dbReference type="RefSeq" id="WP_084393460.1">
    <property type="nucleotide sequence ID" value="NZ_BMKF01000001.1"/>
</dbReference>
<evidence type="ECO:0000313" key="3">
    <source>
        <dbReference type="EMBL" id="GGB62010.1"/>
    </source>
</evidence>
<evidence type="ECO:0000256" key="2">
    <source>
        <dbReference type="SAM" id="SignalP"/>
    </source>
</evidence>
<reference evidence="4" key="1">
    <citation type="journal article" date="2019" name="Int. J. Syst. Evol. Microbiol.">
        <title>The Global Catalogue of Microorganisms (GCM) 10K type strain sequencing project: providing services to taxonomists for standard genome sequencing and annotation.</title>
        <authorList>
            <consortium name="The Broad Institute Genomics Platform"/>
            <consortium name="The Broad Institute Genome Sequencing Center for Infectious Disease"/>
            <person name="Wu L."/>
            <person name="Ma J."/>
        </authorList>
    </citation>
    <scope>NUCLEOTIDE SEQUENCE [LARGE SCALE GENOMIC DNA]</scope>
    <source>
        <strain evidence="4">CGMCC 1.15928</strain>
    </source>
</reference>
<dbReference type="PIRSF" id="PIRSF028069">
    <property type="entry name" value="UCP028069"/>
    <property type="match status" value="1"/>
</dbReference>
<keyword evidence="4" id="KW-1185">Reference proteome</keyword>
<dbReference type="Pfam" id="PF11932">
    <property type="entry name" value="DUF3450"/>
    <property type="match status" value="1"/>
</dbReference>
<feature type="coiled-coil region" evidence="1">
    <location>
        <begin position="30"/>
        <end position="106"/>
    </location>
</feature>
<accession>A0ABQ1J7L5</accession>
<keyword evidence="1" id="KW-0175">Coiled coil</keyword>
<sequence>MKKVLTPARGAVAAALIAGMAMPAVAQGQLRQALETGEQATRKAEQVQEQINQLDDQRSDMVSEFRTLLQRTQAAQLYARQQEKVVESQRRELASLEEQLGRVDEITAQTTPMLIDMISDLETFIQADLPFKINERTETINELRTAMENPQVPIVEQYRLIIEAYKREMEYGRTIQTWPEEIDIDGNPVMVDMFLYGRVALVYLSPDNKYAARYDRASNAWVPVQSKFKEDIAQAIKVAKGTTTPSVLYAPATRLNVSAQ</sequence>
<proteinExistence type="predicted"/>